<dbReference type="PATRIC" id="fig|1246301.3.peg.4749"/>
<feature type="domain" description="HTH OST-type" evidence="1">
    <location>
        <begin position="188"/>
        <end position="262"/>
    </location>
</feature>
<evidence type="ECO:0000259" key="1">
    <source>
        <dbReference type="PROSITE" id="PS51644"/>
    </source>
</evidence>
<dbReference type="Gene3D" id="3.30.420.610">
    <property type="entry name" value="LOTUS domain-like"/>
    <property type="match status" value="1"/>
</dbReference>
<dbReference type="InterPro" id="IPR041966">
    <property type="entry name" value="LOTUS-like"/>
</dbReference>
<evidence type="ECO:0000313" key="3">
    <source>
        <dbReference type="Proteomes" id="UP000016223"/>
    </source>
</evidence>
<dbReference type="GO" id="GO:0004540">
    <property type="term" value="F:RNA nuclease activity"/>
    <property type="evidence" value="ECO:0007669"/>
    <property type="project" value="InterPro"/>
</dbReference>
<reference evidence="2 3" key="1">
    <citation type="submission" date="2012-10" db="EMBL/GenBank/DDBJ databases">
        <title>Genome sequence of Variovorax paradoxus B4.</title>
        <authorList>
            <person name="Schuldes J."/>
            <person name="Brandt U."/>
            <person name="Hiessl S."/>
            <person name="Wuebbeler J.H."/>
            <person name="Thuermer A."/>
            <person name="Steinbuechel A."/>
            <person name="Daniel R."/>
        </authorList>
    </citation>
    <scope>NUCLEOTIDE SEQUENCE [LARGE SCALE GENOMIC DNA]</scope>
    <source>
        <strain evidence="2 3">B4</strain>
    </source>
</reference>
<dbReference type="CDD" id="cd10146">
    <property type="entry name" value="LabA_like_C"/>
    <property type="match status" value="1"/>
</dbReference>
<gene>
    <name evidence="2" type="ORF">VAPA_1c47400</name>
</gene>
<dbReference type="Pfam" id="PF12872">
    <property type="entry name" value="OST-HTH"/>
    <property type="match status" value="1"/>
</dbReference>
<dbReference type="PANTHER" id="PTHR35811">
    <property type="entry name" value="SLR1870 PROTEIN"/>
    <property type="match status" value="1"/>
</dbReference>
<accession>T1XH06</accession>
<dbReference type="KEGG" id="vpd:VAPA_1c47400"/>
<dbReference type="AlphaFoldDB" id="T1XH06"/>
<dbReference type="HOGENOM" id="CLU_034061_0_0_4"/>
<dbReference type="CDD" id="cd11297">
    <property type="entry name" value="PIN_LabA-like_N_1"/>
    <property type="match status" value="1"/>
</dbReference>
<protein>
    <submittedName>
        <fullName evidence="2">NYN domain-containing protein</fullName>
    </submittedName>
</protein>
<sequence length="265" mass="29236">MSPQELDLLPIHGIATENRCPFSTRARSNLASTDTTRLAVLIDADNASASVAKELLEEVAKFGTATVKRAFGDWTTQNLVGWKAHLRRHAIQPIQQFAYTQGKNSTDSAFIIDAMDLLYAGNVDGFCLVSSDSDFTRLATRLREAGKVVYGLGERKTPEPFIAACDKFIFFEVLKRPVEAAAPVQVPDVPDLRELLTHAIRETVRDSGWSRLSTVGGLVSKTHTSFDPRNYGFKKLSELVRAQPYLDVVDAPDGTGFVHVEVRLN</sequence>
<evidence type="ECO:0000313" key="2">
    <source>
        <dbReference type="EMBL" id="AGU51806.1"/>
    </source>
</evidence>
<dbReference type="PROSITE" id="PS51644">
    <property type="entry name" value="HTH_OST"/>
    <property type="match status" value="1"/>
</dbReference>
<dbReference type="InterPro" id="IPR025605">
    <property type="entry name" value="OST-HTH/LOTUS_dom"/>
</dbReference>
<dbReference type="InterPro" id="IPR021139">
    <property type="entry name" value="NYN"/>
</dbReference>
<dbReference type="Gene3D" id="3.40.50.1010">
    <property type="entry name" value="5'-nuclease"/>
    <property type="match status" value="1"/>
</dbReference>
<organism evidence="2 3">
    <name type="scientific">Variovorax paradoxus B4</name>
    <dbReference type="NCBI Taxonomy" id="1246301"/>
    <lineage>
        <taxon>Bacteria</taxon>
        <taxon>Pseudomonadati</taxon>
        <taxon>Pseudomonadota</taxon>
        <taxon>Betaproteobacteria</taxon>
        <taxon>Burkholderiales</taxon>
        <taxon>Comamonadaceae</taxon>
        <taxon>Variovorax</taxon>
    </lineage>
</organism>
<dbReference type="PANTHER" id="PTHR35811:SF1">
    <property type="entry name" value="HTH OST-TYPE DOMAIN-CONTAINING PROTEIN"/>
    <property type="match status" value="1"/>
</dbReference>
<proteinExistence type="predicted"/>
<dbReference type="Pfam" id="PF01936">
    <property type="entry name" value="NYN"/>
    <property type="match status" value="1"/>
</dbReference>
<dbReference type="Proteomes" id="UP000016223">
    <property type="component" value="Chromosome 1"/>
</dbReference>
<name>T1XH06_VARPD</name>
<dbReference type="EMBL" id="CP003911">
    <property type="protein sequence ID" value="AGU51806.1"/>
    <property type="molecule type" value="Genomic_DNA"/>
</dbReference>